<dbReference type="Pfam" id="PF00072">
    <property type="entry name" value="Response_reg"/>
    <property type="match status" value="1"/>
</dbReference>
<dbReference type="OrthoDB" id="9803916at2"/>
<dbReference type="PANTHER" id="PTHR44591">
    <property type="entry name" value="STRESS RESPONSE REGULATOR PROTEIN 1"/>
    <property type="match status" value="1"/>
</dbReference>
<sequence length="498" mass="54119">MGVHAPSCGCWRSKGRDWAMPPACSTSCLLRRSRVASTDRQSRAPRPARDPGGAIGPSMRVRFWGTRGSIATPGPGTTHFGGNTSCVEITTDAGDLLVLDCGTGAHPLATALMARARKPIHANILLGHTHWDHIQGFPFFSPAFVKGNTVAIHGPEGSHGSLHKVLAGQMEFTYFPVELNQLPAAITYHDLAEGIHTIGNVRVAAQFLNHPAQTLGYRIEADGAVVVYLVDHEPFSSELWRAGEQPGRIESILHDGDRRHARFMADADLVIHDAQYTREEYEAKKTWGHSSYDYPVQLAAAAGVRRLALTHHDPSHDDGFVAEIEAQARALAATLGKEIEVFCAYEGWEMNIEPRAAPRSFVTSEASQPSAAQRSFEILVVDDDPDTLALIVRALEADYTVTQASSGAQALQMLTGSIPDMMVVDYKMAEMDGMTLVRTLRAQPKTEHLPVLMLTGMADEASTRAGFDAGVTDYVTKPFSIPQLTARVHACLARMPAR</sequence>
<keyword evidence="1 2" id="KW-0597">Phosphoprotein</keyword>
<dbReference type="EMBL" id="VOBQ01000013">
    <property type="protein sequence ID" value="TWO70140.1"/>
    <property type="molecule type" value="Genomic_DNA"/>
</dbReference>
<dbReference type="GO" id="GO:0000160">
    <property type="term" value="P:phosphorelay signal transduction system"/>
    <property type="evidence" value="ECO:0007669"/>
    <property type="project" value="InterPro"/>
</dbReference>
<feature type="domain" description="Response regulatory" evidence="4">
    <location>
        <begin position="377"/>
        <end position="492"/>
    </location>
</feature>
<evidence type="ECO:0000256" key="2">
    <source>
        <dbReference type="PROSITE-ProRule" id="PRU00169"/>
    </source>
</evidence>
<dbReference type="InterPro" id="IPR011006">
    <property type="entry name" value="CheY-like_superfamily"/>
</dbReference>
<proteinExistence type="predicted"/>
<dbReference type="InterPro" id="IPR036866">
    <property type="entry name" value="RibonucZ/Hydroxyglut_hydro"/>
</dbReference>
<dbReference type="SUPFAM" id="SSF52172">
    <property type="entry name" value="CheY-like"/>
    <property type="match status" value="1"/>
</dbReference>
<dbReference type="AlphaFoldDB" id="A0A562ZNI6"/>
<gene>
    <name evidence="5" type="ORF">FN976_17560</name>
</gene>
<dbReference type="SMART" id="SM00448">
    <property type="entry name" value="REC"/>
    <property type="match status" value="1"/>
</dbReference>
<evidence type="ECO:0000313" key="6">
    <source>
        <dbReference type="Proteomes" id="UP000318199"/>
    </source>
</evidence>
<dbReference type="InterPro" id="IPR050595">
    <property type="entry name" value="Bact_response_regulator"/>
</dbReference>
<protein>
    <submittedName>
        <fullName evidence="5">Response regulator</fullName>
    </submittedName>
</protein>
<evidence type="ECO:0000256" key="1">
    <source>
        <dbReference type="ARBA" id="ARBA00022553"/>
    </source>
</evidence>
<dbReference type="PANTHER" id="PTHR44591:SF3">
    <property type="entry name" value="RESPONSE REGULATORY DOMAIN-CONTAINING PROTEIN"/>
    <property type="match status" value="1"/>
</dbReference>
<evidence type="ECO:0000259" key="4">
    <source>
        <dbReference type="PROSITE" id="PS50110"/>
    </source>
</evidence>
<keyword evidence="6" id="KW-1185">Reference proteome</keyword>
<feature type="region of interest" description="Disordered" evidence="3">
    <location>
        <begin position="35"/>
        <end position="57"/>
    </location>
</feature>
<evidence type="ECO:0000256" key="3">
    <source>
        <dbReference type="SAM" id="MobiDB-lite"/>
    </source>
</evidence>
<dbReference type="PROSITE" id="PS50110">
    <property type="entry name" value="RESPONSE_REGULATORY"/>
    <property type="match status" value="1"/>
</dbReference>
<comment type="caution">
    <text evidence="5">The sequence shown here is derived from an EMBL/GenBank/DDBJ whole genome shotgun (WGS) entry which is preliminary data.</text>
</comment>
<dbReference type="InterPro" id="IPR001789">
    <property type="entry name" value="Sig_transdc_resp-reg_receiver"/>
</dbReference>
<organism evidence="5 6">
    <name type="scientific">Caenimonas sedimenti</name>
    <dbReference type="NCBI Taxonomy" id="2596921"/>
    <lineage>
        <taxon>Bacteria</taxon>
        <taxon>Pseudomonadati</taxon>
        <taxon>Pseudomonadota</taxon>
        <taxon>Betaproteobacteria</taxon>
        <taxon>Burkholderiales</taxon>
        <taxon>Comamonadaceae</taxon>
        <taxon>Caenimonas</taxon>
    </lineage>
</organism>
<dbReference type="Pfam" id="PF12706">
    <property type="entry name" value="Lactamase_B_2"/>
    <property type="match status" value="1"/>
</dbReference>
<evidence type="ECO:0000313" key="5">
    <source>
        <dbReference type="EMBL" id="TWO70140.1"/>
    </source>
</evidence>
<dbReference type="Proteomes" id="UP000318199">
    <property type="component" value="Unassembled WGS sequence"/>
</dbReference>
<accession>A0A562ZNI6</accession>
<dbReference type="CDD" id="cd07715">
    <property type="entry name" value="TaR3-like_MBL-fold"/>
    <property type="match status" value="1"/>
</dbReference>
<dbReference type="SUPFAM" id="SSF56281">
    <property type="entry name" value="Metallo-hydrolase/oxidoreductase"/>
    <property type="match status" value="1"/>
</dbReference>
<name>A0A562ZNI6_9BURK</name>
<dbReference type="Gene3D" id="3.40.50.2300">
    <property type="match status" value="1"/>
</dbReference>
<dbReference type="Gene3D" id="3.60.15.10">
    <property type="entry name" value="Ribonuclease Z/Hydroxyacylglutathione hydrolase-like"/>
    <property type="match status" value="1"/>
</dbReference>
<feature type="modified residue" description="4-aspartylphosphate" evidence="2">
    <location>
        <position position="425"/>
    </location>
</feature>
<dbReference type="InterPro" id="IPR001279">
    <property type="entry name" value="Metallo-B-lactamas"/>
</dbReference>
<reference evidence="5 6" key="1">
    <citation type="submission" date="2019-07" db="EMBL/GenBank/DDBJ databases">
        <title>Caenimonas sedimenti sp. nov., isolated from activated sludge.</title>
        <authorList>
            <person name="Xu J."/>
        </authorList>
    </citation>
    <scope>NUCLEOTIDE SEQUENCE [LARGE SCALE GENOMIC DNA]</scope>
    <source>
        <strain evidence="5 6">HX-9-20</strain>
    </source>
</reference>